<dbReference type="Proteomes" id="UP000198889">
    <property type="component" value="Unassembled WGS sequence"/>
</dbReference>
<proteinExistence type="inferred from homology"/>
<evidence type="ECO:0000259" key="4">
    <source>
        <dbReference type="Pfam" id="PF13458"/>
    </source>
</evidence>
<keyword evidence="2" id="KW-0732">Signal</keyword>
<sequence>MSERSFSPSRRTVLAGLGSLPLGFSLGAPVLAQAVDVPIGMVLPFSGATGAYGPAMKQAAELVVAKVNNAGGILGGRKVKLIIEDSETSATASVAASKKLLEVDKVEMVGGFWGSPEALAAKPVILASDKVQMLSCAADAVTEGETKGLIYRLQARSSQWGPAGAKVMDKLGAKKVAVLAQQNPFVVAMIEPFKAEMAKLGGEVVEVVMYNPDQASYRAEVEKVFSPSYDAVFCLPLLTDFVSISKEIYRGGFESKVVALGTGADAEGKFIQSVGPEVAEGIYHLQPSPPIDSPSYAKFVQEMGAPEGTVFLFAGNAWDQACIAILAMEHAKTQEAAVWTKSVREVCNPPGEPVDDIVQALAMVREGKKINFNGAGSTCDFDDAGNSLNRTFYVQLIKDGKNTPFAVVS</sequence>
<evidence type="ECO:0000313" key="5">
    <source>
        <dbReference type="EMBL" id="SCW66653.1"/>
    </source>
</evidence>
<name>A0A1G4SBT2_9HYPH</name>
<dbReference type="InterPro" id="IPR006311">
    <property type="entry name" value="TAT_signal"/>
</dbReference>
<organism evidence="5 6">
    <name type="scientific">Ancylobacter rudongensis</name>
    <dbReference type="NCBI Taxonomy" id="177413"/>
    <lineage>
        <taxon>Bacteria</taxon>
        <taxon>Pseudomonadati</taxon>
        <taxon>Pseudomonadota</taxon>
        <taxon>Alphaproteobacteria</taxon>
        <taxon>Hyphomicrobiales</taxon>
        <taxon>Xanthobacteraceae</taxon>
        <taxon>Ancylobacter</taxon>
    </lineage>
</organism>
<dbReference type="EMBL" id="FMTP01000003">
    <property type="protein sequence ID" value="SCW66653.1"/>
    <property type="molecule type" value="Genomic_DNA"/>
</dbReference>
<protein>
    <submittedName>
        <fullName evidence="5">Branched-chain amino acid transport system substrate-binding protein</fullName>
    </submittedName>
</protein>
<dbReference type="InterPro" id="IPR051010">
    <property type="entry name" value="BCAA_transport"/>
</dbReference>
<dbReference type="InterPro" id="IPR028082">
    <property type="entry name" value="Peripla_BP_I"/>
</dbReference>
<reference evidence="6" key="1">
    <citation type="submission" date="2016-10" db="EMBL/GenBank/DDBJ databases">
        <authorList>
            <person name="Varghese N."/>
            <person name="Submissions S."/>
        </authorList>
    </citation>
    <scope>NUCLEOTIDE SEQUENCE [LARGE SCALE GENOMIC DNA]</scope>
    <source>
        <strain evidence="6">CGMCC 1.1761</strain>
    </source>
</reference>
<dbReference type="Gene3D" id="3.40.50.2300">
    <property type="match status" value="2"/>
</dbReference>
<dbReference type="GO" id="GO:0006865">
    <property type="term" value="P:amino acid transport"/>
    <property type="evidence" value="ECO:0007669"/>
    <property type="project" value="UniProtKB-KW"/>
</dbReference>
<evidence type="ECO:0000256" key="3">
    <source>
        <dbReference type="ARBA" id="ARBA00022970"/>
    </source>
</evidence>
<evidence type="ECO:0000313" key="6">
    <source>
        <dbReference type="Proteomes" id="UP000198889"/>
    </source>
</evidence>
<keyword evidence="3" id="KW-0813">Transport</keyword>
<dbReference type="PROSITE" id="PS51318">
    <property type="entry name" value="TAT"/>
    <property type="match status" value="1"/>
</dbReference>
<dbReference type="Pfam" id="PF13458">
    <property type="entry name" value="Peripla_BP_6"/>
    <property type="match status" value="1"/>
</dbReference>
<keyword evidence="3" id="KW-0029">Amino-acid transport</keyword>
<comment type="similarity">
    <text evidence="1">Belongs to the leucine-binding protein family.</text>
</comment>
<dbReference type="SUPFAM" id="SSF53822">
    <property type="entry name" value="Periplasmic binding protein-like I"/>
    <property type="match status" value="1"/>
</dbReference>
<dbReference type="AlphaFoldDB" id="A0A1G4SBT2"/>
<dbReference type="RefSeq" id="WP_091439000.1">
    <property type="nucleotide sequence ID" value="NZ_FMTP01000003.1"/>
</dbReference>
<accession>A0A1G4SBT2</accession>
<dbReference type="PANTHER" id="PTHR30483">
    <property type="entry name" value="LEUCINE-SPECIFIC-BINDING PROTEIN"/>
    <property type="match status" value="1"/>
</dbReference>
<feature type="domain" description="Leucine-binding protein" evidence="4">
    <location>
        <begin position="37"/>
        <end position="398"/>
    </location>
</feature>
<evidence type="ECO:0000256" key="2">
    <source>
        <dbReference type="ARBA" id="ARBA00022729"/>
    </source>
</evidence>
<gene>
    <name evidence="5" type="ORF">SAMN05660859_2094</name>
</gene>
<evidence type="ECO:0000256" key="1">
    <source>
        <dbReference type="ARBA" id="ARBA00010062"/>
    </source>
</evidence>
<keyword evidence="6" id="KW-1185">Reference proteome</keyword>
<dbReference type="InterPro" id="IPR028081">
    <property type="entry name" value="Leu-bd"/>
</dbReference>
<dbReference type="PANTHER" id="PTHR30483:SF6">
    <property type="entry name" value="PERIPLASMIC BINDING PROTEIN OF ABC TRANSPORTER FOR NATURAL AMINO ACIDS"/>
    <property type="match status" value="1"/>
</dbReference>
<dbReference type="STRING" id="177413.SAMN05660859_2094"/>